<dbReference type="EMBL" id="CYRY02030727">
    <property type="protein sequence ID" value="VCX04850.1"/>
    <property type="molecule type" value="Genomic_DNA"/>
</dbReference>
<accession>A0A9X9LZ95</accession>
<organism evidence="1 2">
    <name type="scientific">Gulo gulo</name>
    <name type="common">Wolverine</name>
    <name type="synonym">Gluton</name>
    <dbReference type="NCBI Taxonomy" id="48420"/>
    <lineage>
        <taxon>Eukaryota</taxon>
        <taxon>Metazoa</taxon>
        <taxon>Chordata</taxon>
        <taxon>Craniata</taxon>
        <taxon>Vertebrata</taxon>
        <taxon>Euteleostomi</taxon>
        <taxon>Mammalia</taxon>
        <taxon>Eutheria</taxon>
        <taxon>Laurasiatheria</taxon>
        <taxon>Carnivora</taxon>
        <taxon>Caniformia</taxon>
        <taxon>Musteloidea</taxon>
        <taxon>Mustelidae</taxon>
        <taxon>Guloninae</taxon>
        <taxon>Gulo</taxon>
    </lineage>
</organism>
<comment type="caution">
    <text evidence="1">The sequence shown here is derived from an EMBL/GenBank/DDBJ whole genome shotgun (WGS) entry which is preliminary data.</text>
</comment>
<proteinExistence type="predicted"/>
<evidence type="ECO:0000313" key="1">
    <source>
        <dbReference type="EMBL" id="VCX04850.1"/>
    </source>
</evidence>
<reference evidence="1 2" key="1">
    <citation type="submission" date="2018-10" db="EMBL/GenBank/DDBJ databases">
        <authorList>
            <person name="Ekblom R."/>
            <person name="Jareborg N."/>
        </authorList>
    </citation>
    <scope>NUCLEOTIDE SEQUENCE [LARGE SCALE GENOMIC DNA]</scope>
    <source>
        <tissue evidence="1">Muscle</tissue>
    </source>
</reference>
<sequence>MASESVMQLITGCQHSEKAAGMLGAMSLMCQGEKLHNPTPEAKELPLHGNKLELKSMKKRRRPCSTS</sequence>
<dbReference type="AlphaFoldDB" id="A0A9X9LZ95"/>
<gene>
    <name evidence="1" type="ORF">BN2614_LOCUS3</name>
</gene>
<name>A0A9X9LZ95_GULGU</name>
<keyword evidence="2" id="KW-1185">Reference proteome</keyword>
<evidence type="ECO:0000313" key="2">
    <source>
        <dbReference type="Proteomes" id="UP000269945"/>
    </source>
</evidence>
<protein>
    <submittedName>
        <fullName evidence="1">Uncharacterized protein</fullName>
    </submittedName>
</protein>
<dbReference type="Proteomes" id="UP000269945">
    <property type="component" value="Unassembled WGS sequence"/>
</dbReference>